<dbReference type="GO" id="GO:0003697">
    <property type="term" value="F:single-stranded DNA binding"/>
    <property type="evidence" value="ECO:0007669"/>
    <property type="project" value="InterPro"/>
</dbReference>
<comment type="similarity">
    <text evidence="1">Belongs to the Whirly family.</text>
</comment>
<dbReference type="EMBL" id="HBHY01020549">
    <property type="protein sequence ID" value="CAE0151197.1"/>
    <property type="molecule type" value="Transcribed_RNA"/>
</dbReference>
<sequence>MSSCASLFIPLASAVQCPPAPRQPLTMLARGTAAFVAARAARCAARAASASAAAGRQYVDTGGYQGTGLGGFGAARDPLTFAQATFYRAAAAMSVELIPPSLEARQNAETGEKYLKVAREGVVLLTMAPSAEGGYTEGYSGHDNVSSGSGGGFGGYQSQGPSVTGTRRYDWATRKGYFALDLLEAGTLLARSDPALLAIRDSAQPLNFYHQTGGAGKELELPSKSLKVTLSNDSVHFSLATREPGGERAGSITITINDGEMAVIRELVRYAIPRMTGMHAAYEAKMASSIRNARGDP</sequence>
<organism evidence="3">
    <name type="scientific">Prasinoderma singulare</name>
    <dbReference type="NCBI Taxonomy" id="676789"/>
    <lineage>
        <taxon>Eukaryota</taxon>
        <taxon>Viridiplantae</taxon>
        <taxon>Prasinodermophyta</taxon>
        <taxon>Prasinodermophyceae</taxon>
        <taxon>Prasinodermales</taxon>
        <taxon>Prasinodermaceae</taxon>
        <taxon>Prasinoderma</taxon>
    </lineage>
</organism>
<gene>
    <name evidence="3" type="ORF">PSIN1315_LOCUS13144</name>
</gene>
<dbReference type="Gene3D" id="2.30.31.10">
    <property type="entry name" value="Transcriptional Coactivator Pc4, Chain A"/>
    <property type="match status" value="1"/>
</dbReference>
<keyword evidence="2" id="KW-0809">Transit peptide</keyword>
<dbReference type="PANTHER" id="PTHR31745:SF1">
    <property type="entry name" value="SINGLE-STRANDED DNA-BINDING PROTEIN WHY2, MITOCHONDRIAL"/>
    <property type="match status" value="1"/>
</dbReference>
<name>A0A7S3C1C0_9VIRI</name>
<dbReference type="AlphaFoldDB" id="A0A7S3C1C0"/>
<dbReference type="PANTHER" id="PTHR31745">
    <property type="entry name" value="SINGLE-STRANDED DNA-BINDING PROTEIN WHY2, MITOCHONDRIAL"/>
    <property type="match status" value="1"/>
</dbReference>
<dbReference type="Pfam" id="PF08536">
    <property type="entry name" value="Whirly"/>
    <property type="match status" value="1"/>
</dbReference>
<accession>A0A7S3C1C0</accession>
<dbReference type="InterPro" id="IPR009044">
    <property type="entry name" value="ssDNA-bd_transcriptional_reg"/>
</dbReference>
<evidence type="ECO:0000313" key="3">
    <source>
        <dbReference type="EMBL" id="CAE0151197.1"/>
    </source>
</evidence>
<proteinExistence type="inferred from homology"/>
<protein>
    <submittedName>
        <fullName evidence="3">Uncharacterized protein</fullName>
    </submittedName>
</protein>
<dbReference type="GO" id="GO:0006355">
    <property type="term" value="P:regulation of DNA-templated transcription"/>
    <property type="evidence" value="ECO:0007669"/>
    <property type="project" value="InterPro"/>
</dbReference>
<evidence type="ECO:0000256" key="1">
    <source>
        <dbReference type="ARBA" id="ARBA00006061"/>
    </source>
</evidence>
<evidence type="ECO:0000256" key="2">
    <source>
        <dbReference type="ARBA" id="ARBA00022946"/>
    </source>
</evidence>
<dbReference type="InterPro" id="IPR013742">
    <property type="entry name" value="Whirly"/>
</dbReference>
<reference evidence="3" key="1">
    <citation type="submission" date="2021-01" db="EMBL/GenBank/DDBJ databases">
        <authorList>
            <person name="Corre E."/>
            <person name="Pelletier E."/>
            <person name="Niang G."/>
            <person name="Scheremetjew M."/>
            <person name="Finn R."/>
            <person name="Kale V."/>
            <person name="Holt S."/>
            <person name="Cochrane G."/>
            <person name="Meng A."/>
            <person name="Brown T."/>
            <person name="Cohen L."/>
        </authorList>
    </citation>
    <scope>NUCLEOTIDE SEQUENCE</scope>
    <source>
        <strain evidence="3">RCC927</strain>
    </source>
</reference>
<dbReference type="GO" id="GO:0006952">
    <property type="term" value="P:defense response"/>
    <property type="evidence" value="ECO:0007669"/>
    <property type="project" value="InterPro"/>
</dbReference>